<keyword evidence="4" id="KW-0539">Nucleus</keyword>
<evidence type="ECO:0000259" key="6">
    <source>
        <dbReference type="PROSITE" id="PS51879"/>
    </source>
</evidence>
<dbReference type="OMA" id="SAYMNSH"/>
<dbReference type="InterPro" id="IPR044964">
    <property type="entry name" value="RCD1/SRO1-5"/>
</dbReference>
<dbReference type="PROSITE" id="PS51879">
    <property type="entry name" value="RST"/>
    <property type="match status" value="1"/>
</dbReference>
<dbReference type="OrthoDB" id="6133115at2759"/>
<proteinExistence type="predicted"/>
<dbReference type="PANTHER" id="PTHR32263:SF14">
    <property type="entry name" value="INACTIVE POLY [ADP-RIBOSE] POLYMERASE SRO2-RELATED"/>
    <property type="match status" value="1"/>
</dbReference>
<comment type="caution">
    <text evidence="7">The sequence shown here is derived from an EMBL/GenBank/DDBJ whole genome shotgun (WGS) entry which is preliminary data.</text>
</comment>
<evidence type="ECO:0000313" key="7">
    <source>
        <dbReference type="EMBL" id="PRQ41146.1"/>
    </source>
</evidence>
<dbReference type="GO" id="GO:0005634">
    <property type="term" value="C:nucleus"/>
    <property type="evidence" value="ECO:0007669"/>
    <property type="project" value="UniProtKB-SubCell"/>
</dbReference>
<organism evidence="7 8">
    <name type="scientific">Rosa chinensis</name>
    <name type="common">China rose</name>
    <dbReference type="NCBI Taxonomy" id="74649"/>
    <lineage>
        <taxon>Eukaryota</taxon>
        <taxon>Viridiplantae</taxon>
        <taxon>Streptophyta</taxon>
        <taxon>Embryophyta</taxon>
        <taxon>Tracheophyta</taxon>
        <taxon>Spermatophyta</taxon>
        <taxon>Magnoliopsida</taxon>
        <taxon>eudicotyledons</taxon>
        <taxon>Gunneridae</taxon>
        <taxon>Pentapetalae</taxon>
        <taxon>rosids</taxon>
        <taxon>fabids</taxon>
        <taxon>Rosales</taxon>
        <taxon>Rosaceae</taxon>
        <taxon>Rosoideae</taxon>
        <taxon>Rosoideae incertae sedis</taxon>
        <taxon>Rosa</taxon>
    </lineage>
</organism>
<dbReference type="Gramene" id="PRQ41146">
    <property type="protein sequence ID" value="PRQ41146"/>
    <property type="gene ID" value="RchiOBHm_Chr4g0443761"/>
</dbReference>
<dbReference type="AlphaFoldDB" id="A0A2P6R3Z0"/>
<feature type="domain" description="PARP catalytic" evidence="5">
    <location>
        <begin position="32"/>
        <end position="251"/>
    </location>
</feature>
<keyword evidence="3" id="KW-0346">Stress response</keyword>
<dbReference type="PROSITE" id="PS51059">
    <property type="entry name" value="PARP_CATALYTIC"/>
    <property type="match status" value="1"/>
</dbReference>
<dbReference type="InterPro" id="IPR022003">
    <property type="entry name" value="RST"/>
</dbReference>
<accession>A0A2P6R3Z0</accession>
<evidence type="ECO:0000256" key="3">
    <source>
        <dbReference type="ARBA" id="ARBA00023016"/>
    </source>
</evidence>
<dbReference type="Pfam" id="PF12174">
    <property type="entry name" value="RST"/>
    <property type="match status" value="1"/>
</dbReference>
<evidence type="ECO:0000256" key="1">
    <source>
        <dbReference type="ARBA" id="ARBA00004123"/>
    </source>
</evidence>
<dbReference type="GO" id="GO:0003950">
    <property type="term" value="F:NAD+ poly-ADP-ribosyltransferase activity"/>
    <property type="evidence" value="ECO:0007669"/>
    <property type="project" value="InterPro"/>
</dbReference>
<sequence length="322" mass="35693">MAQIEQISEYQASMIVDDDEKSHDSGSDCSKSVVSDRFEVFTRMRLVRLEEDSIEHEFTKKMFAVGMESNGVDAKVVAVHKNLHSGWTRRARCETFLIFQKAVAQKCGGNANIGYGWYGGSRDEICDILLHGFSGCRAAGSHGVGIQLFANNYSFDGAISSDTDENGLRHMLLCRVILGKRELVPAGSNQVNPSSKEFDSGVDSLVNPKRFIIWSSFMNSHIMPLFVVSFKAPANLKDIPRSIQASAAAVRPPPKSAWVNLTAMMNALAKVLPPPRMVLLSKSADDFRAKKITRPQLIRRVRTLAGDKLLVSVVKNFNKERE</sequence>
<keyword evidence="8" id="KW-1185">Reference proteome</keyword>
<dbReference type="PANTHER" id="PTHR32263">
    <property type="entry name" value="INACTIVE POLY [ADP-RIBOSE] POLYMERASE SRO4-RELATED"/>
    <property type="match status" value="1"/>
</dbReference>
<feature type="domain" description="RST" evidence="6">
    <location>
        <begin position="252"/>
        <end position="322"/>
    </location>
</feature>
<comment type="subcellular location">
    <subcellularLocation>
        <location evidence="1">Nucleus</location>
    </subcellularLocation>
</comment>
<dbReference type="Gene3D" id="3.90.228.10">
    <property type="match status" value="1"/>
</dbReference>
<dbReference type="SUPFAM" id="SSF56399">
    <property type="entry name" value="ADP-ribosylation"/>
    <property type="match status" value="1"/>
</dbReference>
<evidence type="ECO:0000256" key="2">
    <source>
        <dbReference type="ARBA" id="ARBA00022473"/>
    </source>
</evidence>
<dbReference type="InterPro" id="IPR012317">
    <property type="entry name" value="Poly(ADP-ribose)pol_cat_dom"/>
</dbReference>
<protein>
    <submittedName>
        <fullName evidence="7">Putative poly(ADP-ribose) polymerase, catalytic domain, RST domain of plant</fullName>
    </submittedName>
</protein>
<dbReference type="Proteomes" id="UP000238479">
    <property type="component" value="Chromosome 4"/>
</dbReference>
<reference evidence="7 8" key="1">
    <citation type="journal article" date="2018" name="Nat. Genet.">
        <title>The Rosa genome provides new insights in the design of modern roses.</title>
        <authorList>
            <person name="Bendahmane M."/>
        </authorList>
    </citation>
    <scope>NUCLEOTIDE SEQUENCE [LARGE SCALE GENOMIC DNA]</scope>
    <source>
        <strain evidence="8">cv. Old Blush</strain>
    </source>
</reference>
<gene>
    <name evidence="7" type="ORF">RchiOBHm_Chr4g0443761</name>
</gene>
<evidence type="ECO:0000256" key="4">
    <source>
        <dbReference type="ARBA" id="ARBA00023242"/>
    </source>
</evidence>
<evidence type="ECO:0000259" key="5">
    <source>
        <dbReference type="PROSITE" id="PS51059"/>
    </source>
</evidence>
<keyword evidence="2" id="KW-0217">Developmental protein</keyword>
<evidence type="ECO:0000313" key="8">
    <source>
        <dbReference type="Proteomes" id="UP000238479"/>
    </source>
</evidence>
<dbReference type="EMBL" id="PDCK01000042">
    <property type="protein sequence ID" value="PRQ41146.1"/>
    <property type="molecule type" value="Genomic_DNA"/>
</dbReference>
<name>A0A2P6R3Z0_ROSCH</name>